<proteinExistence type="predicted"/>
<evidence type="ECO:0000313" key="1">
    <source>
        <dbReference type="EMBL" id="CAB4879192.1"/>
    </source>
</evidence>
<dbReference type="EMBL" id="CAFBLU010000022">
    <property type="protein sequence ID" value="CAB4879192.1"/>
    <property type="molecule type" value="Genomic_DNA"/>
</dbReference>
<sequence>MLLIELLSGAERPPGSESIATACFPLQGGQIEQERCLVAAFTRLKPDDGPLTIACGLYGLVCELLLS</sequence>
<gene>
    <name evidence="1" type="ORF">UFOPK3444_01232</name>
</gene>
<dbReference type="AlphaFoldDB" id="A0A6J7E7T4"/>
<accession>A0A6J7E7T4</accession>
<reference evidence="1" key="1">
    <citation type="submission" date="2020-05" db="EMBL/GenBank/DDBJ databases">
        <authorList>
            <person name="Chiriac C."/>
            <person name="Salcher M."/>
            <person name="Ghai R."/>
            <person name="Kavagutti S V."/>
        </authorList>
    </citation>
    <scope>NUCLEOTIDE SEQUENCE</scope>
</reference>
<protein>
    <submittedName>
        <fullName evidence="1">Unannotated protein</fullName>
    </submittedName>
</protein>
<organism evidence="1">
    <name type="scientific">freshwater metagenome</name>
    <dbReference type="NCBI Taxonomy" id="449393"/>
    <lineage>
        <taxon>unclassified sequences</taxon>
        <taxon>metagenomes</taxon>
        <taxon>ecological metagenomes</taxon>
    </lineage>
</organism>
<name>A0A6J7E7T4_9ZZZZ</name>